<reference evidence="3" key="1">
    <citation type="submission" date="2015-03" db="EMBL/GenBank/DDBJ databases">
        <title>A transcriptome of Araucaria cunninghamii, an australian fine timber species.</title>
        <authorList>
            <person name="Jing Yi C.J.Y."/>
            <person name="Yin San L.Y.S."/>
            <person name="Abdul Karim S.S."/>
            <person name="Wan Azmi N.N."/>
            <person name="Hercus R.R."/>
            <person name="Croft L.L."/>
        </authorList>
    </citation>
    <scope>NUCLEOTIDE SEQUENCE</scope>
    <source>
        <strain evidence="3">MI0301</strain>
        <tissue evidence="3">Leaf</tissue>
    </source>
</reference>
<evidence type="ECO:0000256" key="2">
    <source>
        <dbReference type="SAM" id="Phobius"/>
    </source>
</evidence>
<dbReference type="PANTHER" id="PTHR31210:SF11">
    <property type="entry name" value="KETOGLUTARATE REDUCTASE TRANS-SPLICING-LIKE PROTEIN, PUTATIVE (DUF707)-RELATED"/>
    <property type="match status" value="1"/>
</dbReference>
<keyword evidence="2" id="KW-1133">Transmembrane helix</keyword>
<accession>A0A0D6QVQ1</accession>
<evidence type="ECO:0000256" key="1">
    <source>
        <dbReference type="SAM" id="MobiDB-lite"/>
    </source>
</evidence>
<feature type="transmembrane region" description="Helical" evidence="2">
    <location>
        <begin position="39"/>
        <end position="57"/>
    </location>
</feature>
<proteinExistence type="predicted"/>
<evidence type="ECO:0008006" key="4">
    <source>
        <dbReference type="Google" id="ProtNLM"/>
    </source>
</evidence>
<feature type="region of interest" description="Disordered" evidence="1">
    <location>
        <begin position="418"/>
        <end position="439"/>
    </location>
</feature>
<evidence type="ECO:0000313" key="3">
    <source>
        <dbReference type="EMBL" id="JAG94619.1"/>
    </source>
</evidence>
<dbReference type="AlphaFoldDB" id="A0A0D6QVQ1"/>
<organism evidence="3">
    <name type="scientific">Araucaria cunninghamii</name>
    <name type="common">Hoop pine</name>
    <name type="synonym">Moreton Bay pine</name>
    <dbReference type="NCBI Taxonomy" id="56994"/>
    <lineage>
        <taxon>Eukaryota</taxon>
        <taxon>Viridiplantae</taxon>
        <taxon>Streptophyta</taxon>
        <taxon>Embryophyta</taxon>
        <taxon>Tracheophyta</taxon>
        <taxon>Spermatophyta</taxon>
        <taxon>Pinopsida</taxon>
        <taxon>Pinidae</taxon>
        <taxon>Conifers II</taxon>
        <taxon>Araucariales</taxon>
        <taxon>Araucariaceae</taxon>
        <taxon>Araucaria</taxon>
    </lineage>
</organism>
<sequence>MHRKKTWLQKMSRNSSFRHEFDGSQLCEGTRRKVYGNKAIFMVVLMLLALFVGSVLISENYAEKASSWGVSYSLHVPMLKGCKEYDERHRPQGSEQLPIGIVQATSNLEMRPLWGVSKVKSKVKSPQNLLAIAVGIKQKENVNKIVQKFPSDNFTVMLFHYDGVVDKWSDLSWSARAIHVVAINQTKWWFAKRFLHPDIVAEYNYIFLWDEDLGVENFHAGRYLAIMEDEGLEISQPGLDFNKSEVHHRITVRSRRSRVHRRIYKLRGSGRCYENSTGPPCTGWVEMMAPVFSKPAWRCAWYMIQNDLVHAWGVDMKLGYCAQGDRSKKVGVIDSEYIVHQGIPSLGGVDDKSKLATHDVDGFHLKSSNLAPESAFSERAEVRRQSYSELDIFTRRWAKAVRQDKCWVDPYLQPGSKPVSKLKSEGNRTVEKRKNASHI</sequence>
<name>A0A0D6QVQ1_ARACU</name>
<keyword evidence="2" id="KW-0812">Transmembrane</keyword>
<protein>
    <recommendedName>
        <fullName evidence="4">DUF707 domain-containing protein</fullName>
    </recommendedName>
</protein>
<dbReference type="PANTHER" id="PTHR31210">
    <property type="entry name" value="OS06G0731900 PROTEIN"/>
    <property type="match status" value="1"/>
</dbReference>
<dbReference type="EMBL" id="GCKF01042962">
    <property type="protein sequence ID" value="JAG94619.1"/>
    <property type="molecule type" value="Transcribed_RNA"/>
</dbReference>
<dbReference type="Pfam" id="PF05212">
    <property type="entry name" value="DUF707"/>
    <property type="match status" value="1"/>
</dbReference>
<feature type="compositionally biased region" description="Basic and acidic residues" evidence="1">
    <location>
        <begin position="422"/>
        <end position="439"/>
    </location>
</feature>
<dbReference type="InterPro" id="IPR007877">
    <property type="entry name" value="DUF707"/>
</dbReference>
<keyword evidence="2" id="KW-0472">Membrane</keyword>